<organism evidence="2 3">
    <name type="scientific">Pterulicium gracile</name>
    <dbReference type="NCBI Taxonomy" id="1884261"/>
    <lineage>
        <taxon>Eukaryota</taxon>
        <taxon>Fungi</taxon>
        <taxon>Dikarya</taxon>
        <taxon>Basidiomycota</taxon>
        <taxon>Agaricomycotina</taxon>
        <taxon>Agaricomycetes</taxon>
        <taxon>Agaricomycetidae</taxon>
        <taxon>Agaricales</taxon>
        <taxon>Pleurotineae</taxon>
        <taxon>Pterulaceae</taxon>
        <taxon>Pterulicium</taxon>
    </lineage>
</organism>
<keyword evidence="1" id="KW-0812">Transmembrane</keyword>
<keyword evidence="1" id="KW-1133">Transmembrane helix</keyword>
<evidence type="ECO:0008006" key="4">
    <source>
        <dbReference type="Google" id="ProtNLM"/>
    </source>
</evidence>
<proteinExistence type="predicted"/>
<protein>
    <recommendedName>
        <fullName evidence="4">Transmembrane protein</fullName>
    </recommendedName>
</protein>
<accession>A0A5C3QAA5</accession>
<dbReference type="EMBL" id="ML178839">
    <property type="protein sequence ID" value="TFK98496.1"/>
    <property type="molecule type" value="Genomic_DNA"/>
</dbReference>
<keyword evidence="3" id="KW-1185">Reference proteome</keyword>
<reference evidence="2 3" key="1">
    <citation type="journal article" date="2019" name="Nat. Ecol. Evol.">
        <title>Megaphylogeny resolves global patterns of mushroom evolution.</title>
        <authorList>
            <person name="Varga T."/>
            <person name="Krizsan K."/>
            <person name="Foldi C."/>
            <person name="Dima B."/>
            <person name="Sanchez-Garcia M."/>
            <person name="Sanchez-Ramirez S."/>
            <person name="Szollosi G.J."/>
            <person name="Szarkandi J.G."/>
            <person name="Papp V."/>
            <person name="Albert L."/>
            <person name="Andreopoulos W."/>
            <person name="Angelini C."/>
            <person name="Antonin V."/>
            <person name="Barry K.W."/>
            <person name="Bougher N.L."/>
            <person name="Buchanan P."/>
            <person name="Buyck B."/>
            <person name="Bense V."/>
            <person name="Catcheside P."/>
            <person name="Chovatia M."/>
            <person name="Cooper J."/>
            <person name="Damon W."/>
            <person name="Desjardin D."/>
            <person name="Finy P."/>
            <person name="Geml J."/>
            <person name="Haridas S."/>
            <person name="Hughes K."/>
            <person name="Justo A."/>
            <person name="Karasinski D."/>
            <person name="Kautmanova I."/>
            <person name="Kiss B."/>
            <person name="Kocsube S."/>
            <person name="Kotiranta H."/>
            <person name="LaButti K.M."/>
            <person name="Lechner B.E."/>
            <person name="Liimatainen K."/>
            <person name="Lipzen A."/>
            <person name="Lukacs Z."/>
            <person name="Mihaltcheva S."/>
            <person name="Morgado L.N."/>
            <person name="Niskanen T."/>
            <person name="Noordeloos M.E."/>
            <person name="Ohm R.A."/>
            <person name="Ortiz-Santana B."/>
            <person name="Ovrebo C."/>
            <person name="Racz N."/>
            <person name="Riley R."/>
            <person name="Savchenko A."/>
            <person name="Shiryaev A."/>
            <person name="Soop K."/>
            <person name="Spirin V."/>
            <person name="Szebenyi C."/>
            <person name="Tomsovsky M."/>
            <person name="Tulloss R.E."/>
            <person name="Uehling J."/>
            <person name="Grigoriev I.V."/>
            <person name="Vagvolgyi C."/>
            <person name="Papp T."/>
            <person name="Martin F.M."/>
            <person name="Miettinen O."/>
            <person name="Hibbett D.S."/>
            <person name="Nagy L.G."/>
        </authorList>
    </citation>
    <scope>NUCLEOTIDE SEQUENCE [LARGE SCALE GENOMIC DNA]</scope>
    <source>
        <strain evidence="2 3">CBS 309.79</strain>
    </source>
</reference>
<gene>
    <name evidence="2" type="ORF">BDV98DRAFT_205665</name>
</gene>
<evidence type="ECO:0000256" key="1">
    <source>
        <dbReference type="SAM" id="Phobius"/>
    </source>
</evidence>
<evidence type="ECO:0000313" key="3">
    <source>
        <dbReference type="Proteomes" id="UP000305067"/>
    </source>
</evidence>
<name>A0A5C3QAA5_9AGAR</name>
<dbReference type="Proteomes" id="UP000305067">
    <property type="component" value="Unassembled WGS sequence"/>
</dbReference>
<sequence length="93" mass="10358">MTPNHLAAPTFNAPIRPALRNPDRDSTQYVSLCSGPRPRILSFTHDLLLYVTSPAATLPLFIRSSPCFFLTLMPVIRSPLSAVFSFCLFIFCV</sequence>
<keyword evidence="1" id="KW-0472">Membrane</keyword>
<dbReference type="AlphaFoldDB" id="A0A5C3QAA5"/>
<evidence type="ECO:0000313" key="2">
    <source>
        <dbReference type="EMBL" id="TFK98496.1"/>
    </source>
</evidence>
<feature type="transmembrane region" description="Helical" evidence="1">
    <location>
        <begin position="68"/>
        <end position="91"/>
    </location>
</feature>